<keyword evidence="5 6" id="KW-0472">Membrane</keyword>
<evidence type="ECO:0000313" key="9">
    <source>
        <dbReference type="Proteomes" id="UP000801492"/>
    </source>
</evidence>
<comment type="similarity">
    <text evidence="2">Belongs to the DRAM/TMEM150 family.</text>
</comment>
<dbReference type="GO" id="GO:0012505">
    <property type="term" value="C:endomembrane system"/>
    <property type="evidence" value="ECO:0007669"/>
    <property type="project" value="UniProtKB-SubCell"/>
</dbReference>
<evidence type="ECO:0000256" key="1">
    <source>
        <dbReference type="ARBA" id="ARBA00004127"/>
    </source>
</evidence>
<reference evidence="8" key="1">
    <citation type="submission" date="2019-08" db="EMBL/GenBank/DDBJ databases">
        <title>The genome of the North American firefly Photinus pyralis.</title>
        <authorList>
            <consortium name="Photinus pyralis genome working group"/>
            <person name="Fallon T.R."/>
            <person name="Sander Lower S.E."/>
            <person name="Weng J.-K."/>
        </authorList>
    </citation>
    <scope>NUCLEOTIDE SEQUENCE</scope>
    <source>
        <strain evidence="8">TRF0915ILg1</strain>
        <tissue evidence="8">Whole body</tissue>
    </source>
</reference>
<dbReference type="EMBL" id="VTPC01082033">
    <property type="protein sequence ID" value="KAF2887729.1"/>
    <property type="molecule type" value="Genomic_DNA"/>
</dbReference>
<feature type="transmembrane region" description="Helical" evidence="6">
    <location>
        <begin position="50"/>
        <end position="70"/>
    </location>
</feature>
<keyword evidence="4 6" id="KW-1133">Transmembrane helix</keyword>
<proteinExistence type="inferred from homology"/>
<dbReference type="PANTHER" id="PTHR21324:SF2">
    <property type="entry name" value="EG:22E5.9 PROTEIN"/>
    <property type="match status" value="1"/>
</dbReference>
<evidence type="ECO:0000313" key="8">
    <source>
        <dbReference type="EMBL" id="KAF2887729.1"/>
    </source>
</evidence>
<dbReference type="Pfam" id="PF10277">
    <property type="entry name" value="Frag1"/>
    <property type="match status" value="1"/>
</dbReference>
<sequence>MYIRYRQVNAAIHYKTIDLSKTWNEIAFWIGNITCVGISIVANFQVTSILLVHMIGGATTFGAGSIYFAIQTRISASFRSIHHKYPEYGVSKSMLYLRIFLSVLFFLFFIISVSFFGKAINEFRGTDVLSWKEEDGGMEYRRLAAAFEWLMVFVFAVLASTAEKDLKSIQFEEIRFSNKLPVPTNNVKKEK</sequence>
<dbReference type="InterPro" id="IPR019402">
    <property type="entry name" value="CWH43_N"/>
</dbReference>
<gene>
    <name evidence="8" type="ORF">ILUMI_18444</name>
</gene>
<protein>
    <recommendedName>
        <fullName evidence="7">CWH43-like N-terminal domain-containing protein</fullName>
    </recommendedName>
</protein>
<evidence type="ECO:0000256" key="5">
    <source>
        <dbReference type="ARBA" id="ARBA00023136"/>
    </source>
</evidence>
<dbReference type="Proteomes" id="UP000801492">
    <property type="component" value="Unassembled WGS sequence"/>
</dbReference>
<feature type="transmembrane region" description="Helical" evidence="6">
    <location>
        <begin position="95"/>
        <end position="120"/>
    </location>
</feature>
<evidence type="ECO:0000256" key="4">
    <source>
        <dbReference type="ARBA" id="ARBA00022989"/>
    </source>
</evidence>
<evidence type="ECO:0000256" key="6">
    <source>
        <dbReference type="SAM" id="Phobius"/>
    </source>
</evidence>
<accession>A0A8K0G6E1</accession>
<dbReference type="AlphaFoldDB" id="A0A8K0G6E1"/>
<dbReference type="OrthoDB" id="191706at2759"/>
<keyword evidence="3 6" id="KW-0812">Transmembrane</keyword>
<comment type="subcellular location">
    <subcellularLocation>
        <location evidence="1">Endomembrane system</location>
        <topology evidence="1">Multi-pass membrane protein</topology>
    </subcellularLocation>
</comment>
<dbReference type="InterPro" id="IPR050911">
    <property type="entry name" value="DRAM/TMEM150_Autophagy_Mod"/>
</dbReference>
<dbReference type="PANTHER" id="PTHR21324">
    <property type="entry name" value="FASTING-INDUCIBLE INTEGRAL MEMBRANE PROTEIN TM6P1-RELATED"/>
    <property type="match status" value="1"/>
</dbReference>
<feature type="domain" description="CWH43-like N-terminal" evidence="7">
    <location>
        <begin position="1"/>
        <end position="168"/>
    </location>
</feature>
<keyword evidence="9" id="KW-1185">Reference proteome</keyword>
<evidence type="ECO:0000256" key="2">
    <source>
        <dbReference type="ARBA" id="ARBA00006565"/>
    </source>
</evidence>
<organism evidence="8 9">
    <name type="scientific">Ignelater luminosus</name>
    <name type="common">Cucubano</name>
    <name type="synonym">Pyrophorus luminosus</name>
    <dbReference type="NCBI Taxonomy" id="2038154"/>
    <lineage>
        <taxon>Eukaryota</taxon>
        <taxon>Metazoa</taxon>
        <taxon>Ecdysozoa</taxon>
        <taxon>Arthropoda</taxon>
        <taxon>Hexapoda</taxon>
        <taxon>Insecta</taxon>
        <taxon>Pterygota</taxon>
        <taxon>Neoptera</taxon>
        <taxon>Endopterygota</taxon>
        <taxon>Coleoptera</taxon>
        <taxon>Polyphaga</taxon>
        <taxon>Elateriformia</taxon>
        <taxon>Elateroidea</taxon>
        <taxon>Elateridae</taxon>
        <taxon>Agrypninae</taxon>
        <taxon>Pyrophorini</taxon>
        <taxon>Ignelater</taxon>
    </lineage>
</organism>
<evidence type="ECO:0000256" key="3">
    <source>
        <dbReference type="ARBA" id="ARBA00022692"/>
    </source>
</evidence>
<evidence type="ECO:0000259" key="7">
    <source>
        <dbReference type="Pfam" id="PF10277"/>
    </source>
</evidence>
<comment type="caution">
    <text evidence="8">The sequence shown here is derived from an EMBL/GenBank/DDBJ whole genome shotgun (WGS) entry which is preliminary data.</text>
</comment>
<name>A0A8K0G6E1_IGNLU</name>